<organism evidence="2 3">
    <name type="scientific">Chlorobium phaeovibrioides</name>
    <dbReference type="NCBI Taxonomy" id="1094"/>
    <lineage>
        <taxon>Bacteria</taxon>
        <taxon>Pseudomonadati</taxon>
        <taxon>Chlorobiota</taxon>
        <taxon>Chlorobiia</taxon>
        <taxon>Chlorobiales</taxon>
        <taxon>Chlorobiaceae</taxon>
        <taxon>Chlorobium/Pelodictyon group</taxon>
        <taxon>Chlorobium</taxon>
    </lineage>
</organism>
<dbReference type="GO" id="GO:0032259">
    <property type="term" value="P:methylation"/>
    <property type="evidence" value="ECO:0007669"/>
    <property type="project" value="UniProtKB-KW"/>
</dbReference>
<dbReference type="GO" id="GO:0008757">
    <property type="term" value="F:S-adenosylmethionine-dependent methyltransferase activity"/>
    <property type="evidence" value="ECO:0007669"/>
    <property type="project" value="InterPro"/>
</dbReference>
<keyword evidence="2" id="KW-0489">Methyltransferase</keyword>
<dbReference type="SUPFAM" id="SSF53335">
    <property type="entry name" value="S-adenosyl-L-methionine-dependent methyltransferases"/>
    <property type="match status" value="1"/>
</dbReference>
<evidence type="ECO:0000313" key="2">
    <source>
        <dbReference type="EMBL" id="RTY38373.1"/>
    </source>
</evidence>
<dbReference type="AlphaFoldDB" id="A0A3S0NZJ3"/>
<dbReference type="InterPro" id="IPR013216">
    <property type="entry name" value="Methyltransf_11"/>
</dbReference>
<protein>
    <submittedName>
        <fullName evidence="2">Class I SAM-dependent methyltransferase</fullName>
    </submittedName>
</protein>
<dbReference type="InterPro" id="IPR029063">
    <property type="entry name" value="SAM-dependent_MTases_sf"/>
</dbReference>
<dbReference type="RefSeq" id="WP_126384039.1">
    <property type="nucleotide sequence ID" value="NZ_RXYK01000005.1"/>
</dbReference>
<dbReference type="Pfam" id="PF08241">
    <property type="entry name" value="Methyltransf_11"/>
    <property type="match status" value="1"/>
</dbReference>
<feature type="domain" description="Methyltransferase type 11" evidence="1">
    <location>
        <begin position="62"/>
        <end position="140"/>
    </location>
</feature>
<reference evidence="2 3" key="1">
    <citation type="submission" date="2018-12" db="EMBL/GenBank/DDBJ databases">
        <authorList>
            <person name="Lunina O.N."/>
            <person name="Grouzdev D.S."/>
            <person name="Gorlenko V.M."/>
            <person name="Savvichev A.S."/>
        </authorList>
    </citation>
    <scope>NUCLEOTIDE SEQUENCE [LARGE SCALE GENOMIC DNA]</scope>
    <source>
        <strain evidence="2 3">BrKhr-17</strain>
    </source>
</reference>
<dbReference type="Gene3D" id="3.40.50.150">
    <property type="entry name" value="Vaccinia Virus protein VP39"/>
    <property type="match status" value="1"/>
</dbReference>
<dbReference type="EMBL" id="RXYK01000005">
    <property type="protein sequence ID" value="RTY38373.1"/>
    <property type="molecule type" value="Genomic_DNA"/>
</dbReference>
<gene>
    <name evidence="2" type="ORF">EKD02_04610</name>
</gene>
<proteinExistence type="predicted"/>
<accession>A0A3S0NZJ3</accession>
<evidence type="ECO:0000259" key="1">
    <source>
        <dbReference type="Pfam" id="PF08241"/>
    </source>
</evidence>
<sequence length="204" mass="23357">MHSTFQRIRGMLRILMSFFHDVRLFVIDSLRVRATAKDFAAYRAMSHYPGYLKSGAAIEAVRPLARKYCRGKGVDVGASRWPLEGARAIDDGPDENAYRIHEADGCLDFLFSSHTLEHLDRPWDALGEWTRVLRPGGILMLYLPHPACEMWTTENLPFHKWNPDPLTVEDELKNRFGYTILAITYLPDAFFSFVVVAEKKQALP</sequence>
<evidence type="ECO:0000313" key="3">
    <source>
        <dbReference type="Proteomes" id="UP000279908"/>
    </source>
</evidence>
<comment type="caution">
    <text evidence="2">The sequence shown here is derived from an EMBL/GenBank/DDBJ whole genome shotgun (WGS) entry which is preliminary data.</text>
</comment>
<keyword evidence="2" id="KW-0808">Transferase</keyword>
<name>A0A3S0NZJ3_CHLPH</name>
<dbReference type="Proteomes" id="UP000279908">
    <property type="component" value="Unassembled WGS sequence"/>
</dbReference>